<dbReference type="Pfam" id="PF12770">
    <property type="entry name" value="CHAT"/>
    <property type="match status" value="1"/>
</dbReference>
<feature type="domain" description="CHAT" evidence="2">
    <location>
        <begin position="274"/>
        <end position="458"/>
    </location>
</feature>
<dbReference type="Pfam" id="PF13424">
    <property type="entry name" value="TPR_12"/>
    <property type="match status" value="1"/>
</dbReference>
<evidence type="ECO:0000313" key="3">
    <source>
        <dbReference type="EMBL" id="PFX28852.1"/>
    </source>
</evidence>
<protein>
    <submittedName>
        <fullName evidence="3">Tetratricopeptide repeat protein 28</fullName>
    </submittedName>
</protein>
<dbReference type="SMART" id="SM00028">
    <property type="entry name" value="TPR"/>
    <property type="match status" value="2"/>
</dbReference>
<comment type="caution">
    <text evidence="3">The sequence shown here is derived from an EMBL/GenBank/DDBJ whole genome shotgun (WGS) entry which is preliminary data.</text>
</comment>
<dbReference type="InterPro" id="IPR024983">
    <property type="entry name" value="CHAT_dom"/>
</dbReference>
<dbReference type="OrthoDB" id="5951504at2759"/>
<dbReference type="PROSITE" id="PS50293">
    <property type="entry name" value="TPR_REGION"/>
    <property type="match status" value="1"/>
</dbReference>
<reference evidence="4" key="1">
    <citation type="journal article" date="2017" name="bioRxiv">
        <title>Comparative analysis of the genomes of Stylophora pistillata and Acropora digitifera provides evidence for extensive differences between species of corals.</title>
        <authorList>
            <person name="Voolstra C.R."/>
            <person name="Li Y."/>
            <person name="Liew Y.J."/>
            <person name="Baumgarten S."/>
            <person name="Zoccola D."/>
            <person name="Flot J.-F."/>
            <person name="Tambutte S."/>
            <person name="Allemand D."/>
            <person name="Aranda M."/>
        </authorList>
    </citation>
    <scope>NUCLEOTIDE SEQUENCE [LARGE SCALE GENOMIC DNA]</scope>
</reference>
<evidence type="ECO:0000256" key="1">
    <source>
        <dbReference type="PROSITE-ProRule" id="PRU00339"/>
    </source>
</evidence>
<dbReference type="InterPro" id="IPR019734">
    <property type="entry name" value="TPR_rpt"/>
</dbReference>
<accession>A0A2B4SK38</accession>
<evidence type="ECO:0000259" key="2">
    <source>
        <dbReference type="Pfam" id="PF12770"/>
    </source>
</evidence>
<proteinExistence type="predicted"/>
<dbReference type="InterPro" id="IPR011990">
    <property type="entry name" value="TPR-like_helical_dom_sf"/>
</dbReference>
<name>A0A2B4SK38_STYPI</name>
<dbReference type="Gene3D" id="1.25.40.10">
    <property type="entry name" value="Tetratricopeptide repeat domain"/>
    <property type="match status" value="1"/>
</dbReference>
<dbReference type="SUPFAM" id="SSF48452">
    <property type="entry name" value="TPR-like"/>
    <property type="match status" value="1"/>
</dbReference>
<dbReference type="EMBL" id="LSMT01000076">
    <property type="protein sequence ID" value="PFX28852.1"/>
    <property type="molecule type" value="Genomic_DNA"/>
</dbReference>
<gene>
    <name evidence="3" type="primary">TTC28</name>
    <name evidence="3" type="ORF">AWC38_SpisGene6458</name>
</gene>
<feature type="repeat" description="TPR" evidence="1">
    <location>
        <begin position="50"/>
        <end position="83"/>
    </location>
</feature>
<keyword evidence="1" id="KW-0802">TPR repeat</keyword>
<dbReference type="PROSITE" id="PS50005">
    <property type="entry name" value="TPR"/>
    <property type="match status" value="1"/>
</dbReference>
<dbReference type="PANTHER" id="PTHR10098">
    <property type="entry name" value="RAPSYN-RELATED"/>
    <property type="match status" value="1"/>
</dbReference>
<evidence type="ECO:0000313" key="4">
    <source>
        <dbReference type="Proteomes" id="UP000225706"/>
    </source>
</evidence>
<keyword evidence="4" id="KW-1185">Reference proteome</keyword>
<dbReference type="AlphaFoldDB" id="A0A2B4SK38"/>
<dbReference type="Proteomes" id="UP000225706">
    <property type="component" value="Unassembled WGS sequence"/>
</dbReference>
<organism evidence="3 4">
    <name type="scientific">Stylophora pistillata</name>
    <name type="common">Smooth cauliflower coral</name>
    <dbReference type="NCBI Taxonomy" id="50429"/>
    <lineage>
        <taxon>Eukaryota</taxon>
        <taxon>Metazoa</taxon>
        <taxon>Cnidaria</taxon>
        <taxon>Anthozoa</taxon>
        <taxon>Hexacorallia</taxon>
        <taxon>Scleractinia</taxon>
        <taxon>Astrocoeniina</taxon>
        <taxon>Pocilloporidae</taxon>
        <taxon>Stylophora</taxon>
    </lineage>
</organism>
<sequence length="476" mass="53526">MEVGDKEGEARNLRDLGRIAHQRGLYRKAQEYHEGALAIFMDTGVREGEVVSYINLGSCFHSLGKYDRAEEYFKKALRLSTDIGQILNEFQCLCLLTMLKVSELDLKAAFSYLFQSIENFDFLRGSLKDNVRLKMSLLEKHGTYPYKMLSWLLSSTAKPEDALYVEELRRARGLANLLATQYSVKEQITGNRQTWCGIQNVISRGDCACLYISIDEESVRIWVLKAARTILLLERQMSLDSSKITQESPPEYHSQIGAPKVGDPEVGEVIYNGRRRTIAPLPCARNEAEMIGRLLGVTPLTAYHATKEAVLQAINSVSLIHLAAHGDGRRGEIFLSPKRPTPFIPREEAYLLTMADISQSKLRAKLVVLSCCHSARGQIKAEGVIGIARAFIGSGARSVLAARWALDDTTTEKFLTCFYQHLFRGESASECLHEARKWMRNNGFEDVSKWASFMLIGNNVSFDFGKWPVSTTHKEP</sequence>
<dbReference type="PANTHER" id="PTHR10098:SF108">
    <property type="entry name" value="TETRATRICOPEPTIDE REPEAT PROTEIN 28"/>
    <property type="match status" value="1"/>
</dbReference>